<dbReference type="InterPro" id="IPR043519">
    <property type="entry name" value="NT_sf"/>
</dbReference>
<name>A0ABS6KCW5_9FIRM</name>
<dbReference type="SUPFAM" id="SSF81301">
    <property type="entry name" value="Nucleotidyltransferase"/>
    <property type="match status" value="1"/>
</dbReference>
<protein>
    <submittedName>
        <fullName evidence="2">Nucleotidyltransferase domain-containing protein</fullName>
    </submittedName>
</protein>
<comment type="caution">
    <text evidence="2">The sequence shown here is derived from an EMBL/GenBank/DDBJ whole genome shotgun (WGS) entry which is preliminary data.</text>
</comment>
<dbReference type="Proteomes" id="UP001314681">
    <property type="component" value="Unassembled WGS sequence"/>
</dbReference>
<dbReference type="Gene3D" id="3.30.460.10">
    <property type="entry name" value="Beta Polymerase, domain 2"/>
    <property type="match status" value="1"/>
</dbReference>
<dbReference type="CDD" id="cd05403">
    <property type="entry name" value="NT_KNTase_like"/>
    <property type="match status" value="1"/>
</dbReference>
<dbReference type="PANTHER" id="PTHR33933:SF1">
    <property type="entry name" value="PROTEIN ADENYLYLTRANSFERASE MNTA-RELATED"/>
    <property type="match status" value="1"/>
</dbReference>
<dbReference type="PANTHER" id="PTHR33933">
    <property type="entry name" value="NUCLEOTIDYLTRANSFERASE"/>
    <property type="match status" value="1"/>
</dbReference>
<sequence>MKDMSDTGINPTVLSQITQLAQKYNIGKVILFGSRARGDYKRVSDIDLAVTGGDVIGFTLAVDEETDTLLEYDVVNLDKSVQEELTVEIQKEGRLLYEKIR</sequence>
<proteinExistence type="predicted"/>
<dbReference type="InterPro" id="IPR052548">
    <property type="entry name" value="Type_VII_TA_antitoxin"/>
</dbReference>
<evidence type="ECO:0000313" key="3">
    <source>
        <dbReference type="Proteomes" id="UP001314681"/>
    </source>
</evidence>
<dbReference type="EMBL" id="JAHQCX010000018">
    <property type="protein sequence ID" value="MBU9728360.1"/>
    <property type="molecule type" value="Genomic_DNA"/>
</dbReference>
<evidence type="ECO:0000313" key="2">
    <source>
        <dbReference type="EMBL" id="MBU9728360.1"/>
    </source>
</evidence>
<dbReference type="InterPro" id="IPR041633">
    <property type="entry name" value="Polbeta"/>
</dbReference>
<accession>A0ABS6KCW5</accession>
<gene>
    <name evidence="2" type="ORF">KTH90_20355</name>
</gene>
<feature type="domain" description="Polymerase beta nucleotidyltransferase" evidence="1">
    <location>
        <begin position="16"/>
        <end position="99"/>
    </location>
</feature>
<evidence type="ECO:0000259" key="1">
    <source>
        <dbReference type="Pfam" id="PF18765"/>
    </source>
</evidence>
<organism evidence="2 3">
    <name type="scientific">Diplocloster modestus</name>
    <dbReference type="NCBI Taxonomy" id="2850322"/>
    <lineage>
        <taxon>Bacteria</taxon>
        <taxon>Bacillati</taxon>
        <taxon>Bacillota</taxon>
        <taxon>Clostridia</taxon>
        <taxon>Lachnospirales</taxon>
        <taxon>Lachnospiraceae</taxon>
        <taxon>Diplocloster</taxon>
    </lineage>
</organism>
<keyword evidence="3" id="KW-1185">Reference proteome</keyword>
<reference evidence="2 3" key="1">
    <citation type="submission" date="2021-06" db="EMBL/GenBank/DDBJ databases">
        <title>Description of novel taxa of the family Lachnospiraceae.</title>
        <authorList>
            <person name="Chaplin A.V."/>
            <person name="Sokolova S.R."/>
            <person name="Pikina A.P."/>
            <person name="Korzhanova M."/>
            <person name="Belova V."/>
            <person name="Korostin D."/>
            <person name="Efimov B.A."/>
        </authorList>
    </citation>
    <scope>NUCLEOTIDE SEQUENCE [LARGE SCALE GENOMIC DNA]</scope>
    <source>
        <strain evidence="2 3">ASD4241</strain>
    </source>
</reference>
<dbReference type="Pfam" id="PF18765">
    <property type="entry name" value="Polbeta"/>
    <property type="match status" value="1"/>
</dbReference>